<dbReference type="InterPro" id="IPR011990">
    <property type="entry name" value="TPR-like_helical_dom_sf"/>
</dbReference>
<dbReference type="EMBL" id="JAGTUK010000001">
    <property type="protein sequence ID" value="MBS0023213.1"/>
    <property type="molecule type" value="Genomic_DNA"/>
</dbReference>
<protein>
    <recommendedName>
        <fullName evidence="3">Tetratricopeptide repeat-containing protein</fullName>
    </recommendedName>
</protein>
<dbReference type="Gene3D" id="1.25.40.10">
    <property type="entry name" value="Tetratricopeptide repeat domain"/>
    <property type="match status" value="1"/>
</dbReference>
<name>A0ABS5IJS9_9MICO</name>
<sequence>MDLALAHIVLGNLGQARRQMFGALQLGRGNRFVVRGAATLFVTLDEPDLGYWALTSTDLHHRDPWVMASALALADLSDQKTDVRSARELLTLGQFGPADTSELTSELGTLEGLSGKRSRAQQLFLESLRAPNDNTLAQATWATDELDLDLDLGSVPVDNAHEAQLRALVKDGAWSEAHHAGELWQADQSFSQEAALATSFVAAVGLEDYEAALSAAEVGMRANPNDGGLRNNAAFAAAHLGRLDEAEAHLAFAGTTSDEDQAHTVEATRGLIAFRRGDLLAGRRLYQEAVEGFREARTPYQVVMALLHWALEEARVSPGSSQSLAAAARQWVERYPTAEGRLLLERLESRLSR</sequence>
<evidence type="ECO:0008006" key="3">
    <source>
        <dbReference type="Google" id="ProtNLM"/>
    </source>
</evidence>
<gene>
    <name evidence="1" type="ORF">KE274_03745</name>
</gene>
<accession>A0ABS5IJS9</accession>
<comment type="caution">
    <text evidence="1">The sequence shown here is derived from an EMBL/GenBank/DDBJ whole genome shotgun (WGS) entry which is preliminary data.</text>
</comment>
<organism evidence="1 2">
    <name type="scientific">Microbacterium paraoxydans</name>
    <dbReference type="NCBI Taxonomy" id="199592"/>
    <lineage>
        <taxon>Bacteria</taxon>
        <taxon>Bacillati</taxon>
        <taxon>Actinomycetota</taxon>
        <taxon>Actinomycetes</taxon>
        <taxon>Micrococcales</taxon>
        <taxon>Microbacteriaceae</taxon>
        <taxon>Microbacterium</taxon>
    </lineage>
</organism>
<dbReference type="Proteomes" id="UP000678243">
    <property type="component" value="Unassembled WGS sequence"/>
</dbReference>
<keyword evidence="2" id="KW-1185">Reference proteome</keyword>
<dbReference type="RefSeq" id="WP_211541312.1">
    <property type="nucleotide sequence ID" value="NZ_JAGTUK010000001.1"/>
</dbReference>
<proteinExistence type="predicted"/>
<evidence type="ECO:0000313" key="2">
    <source>
        <dbReference type="Proteomes" id="UP000678243"/>
    </source>
</evidence>
<reference evidence="1 2" key="1">
    <citation type="submission" date="2021-04" db="EMBL/GenBank/DDBJ databases">
        <title>Whole genome analysis of root endophytic bacterium Microbacterium paraoxydans ku-mp colonizing RP-bio226 rice variety.</title>
        <authorList>
            <person name="Ulaganathan K."/>
            <person name="Latha B."/>
        </authorList>
    </citation>
    <scope>NUCLEOTIDE SEQUENCE [LARGE SCALE GENOMIC DNA]</scope>
    <source>
        <strain evidence="2">ku-mp</strain>
    </source>
</reference>
<evidence type="ECO:0000313" key="1">
    <source>
        <dbReference type="EMBL" id="MBS0023213.1"/>
    </source>
</evidence>
<dbReference type="SUPFAM" id="SSF48452">
    <property type="entry name" value="TPR-like"/>
    <property type="match status" value="2"/>
</dbReference>